<keyword evidence="2" id="KW-1185">Reference proteome</keyword>
<accession>A0ACC0PN49</accession>
<sequence>MGEIHEAAKAHNANLSESGKRVVQNGCTKMDMDGDGAVSRHEYSNCVSKDGYELDVVDVPDKNGDGMLDFNERLTCHAAGTTSELCCKCYGDKTYEHLDDHTCFTDVHGLIQLRKPKPGSQSQGIFKVTPSTLHTAKMVANLAAGSPLCTIM</sequence>
<dbReference type="Proteomes" id="UP001062846">
    <property type="component" value="Chromosome 2"/>
</dbReference>
<organism evidence="1 2">
    <name type="scientific">Rhododendron molle</name>
    <name type="common">Chinese azalea</name>
    <name type="synonym">Azalea mollis</name>
    <dbReference type="NCBI Taxonomy" id="49168"/>
    <lineage>
        <taxon>Eukaryota</taxon>
        <taxon>Viridiplantae</taxon>
        <taxon>Streptophyta</taxon>
        <taxon>Embryophyta</taxon>
        <taxon>Tracheophyta</taxon>
        <taxon>Spermatophyta</taxon>
        <taxon>Magnoliopsida</taxon>
        <taxon>eudicotyledons</taxon>
        <taxon>Gunneridae</taxon>
        <taxon>Pentapetalae</taxon>
        <taxon>asterids</taxon>
        <taxon>Ericales</taxon>
        <taxon>Ericaceae</taxon>
        <taxon>Ericoideae</taxon>
        <taxon>Rhodoreae</taxon>
        <taxon>Rhododendron</taxon>
    </lineage>
</organism>
<protein>
    <submittedName>
        <fullName evidence="1">Uncharacterized protein</fullName>
    </submittedName>
</protein>
<name>A0ACC0PN49_RHOML</name>
<proteinExistence type="predicted"/>
<evidence type="ECO:0000313" key="2">
    <source>
        <dbReference type="Proteomes" id="UP001062846"/>
    </source>
</evidence>
<evidence type="ECO:0000313" key="1">
    <source>
        <dbReference type="EMBL" id="KAI8566571.1"/>
    </source>
</evidence>
<comment type="caution">
    <text evidence="1">The sequence shown here is derived from an EMBL/GenBank/DDBJ whole genome shotgun (WGS) entry which is preliminary data.</text>
</comment>
<gene>
    <name evidence="1" type="ORF">RHMOL_Rhmol02G0050900</name>
</gene>
<reference evidence="1" key="1">
    <citation type="submission" date="2022-02" db="EMBL/GenBank/DDBJ databases">
        <title>Plant Genome Project.</title>
        <authorList>
            <person name="Zhang R.-G."/>
        </authorList>
    </citation>
    <scope>NUCLEOTIDE SEQUENCE</scope>
    <source>
        <strain evidence="1">AT1</strain>
    </source>
</reference>
<dbReference type="EMBL" id="CM046389">
    <property type="protein sequence ID" value="KAI8566571.1"/>
    <property type="molecule type" value="Genomic_DNA"/>
</dbReference>